<name>A0AAE3VSK4_9ACTN</name>
<dbReference type="EMBL" id="JAUSUZ010000001">
    <property type="protein sequence ID" value="MDQ0363493.1"/>
    <property type="molecule type" value="Genomic_DNA"/>
</dbReference>
<comment type="caution">
    <text evidence="1">The sequence shown here is derived from an EMBL/GenBank/DDBJ whole genome shotgun (WGS) entry which is preliminary data.</text>
</comment>
<reference evidence="1 2" key="1">
    <citation type="submission" date="2023-07" db="EMBL/GenBank/DDBJ databases">
        <title>Sequencing the genomes of 1000 actinobacteria strains.</title>
        <authorList>
            <person name="Klenk H.-P."/>
        </authorList>
    </citation>
    <scope>NUCLEOTIDE SEQUENCE [LARGE SCALE GENOMIC DNA]</scope>
    <source>
        <strain evidence="1 2">DSM 44709</strain>
    </source>
</reference>
<proteinExistence type="predicted"/>
<dbReference type="InterPro" id="IPR029068">
    <property type="entry name" value="Glyas_Bleomycin-R_OHBP_Dase"/>
</dbReference>
<protein>
    <submittedName>
        <fullName evidence="1">Uncharacterized protein</fullName>
    </submittedName>
</protein>
<dbReference type="AlphaFoldDB" id="A0AAE3VSK4"/>
<keyword evidence="2" id="KW-1185">Reference proteome</keyword>
<gene>
    <name evidence="1" type="ORF">J2S42_000162</name>
</gene>
<dbReference type="Proteomes" id="UP001240236">
    <property type="component" value="Unassembled WGS sequence"/>
</dbReference>
<evidence type="ECO:0000313" key="2">
    <source>
        <dbReference type="Proteomes" id="UP001240236"/>
    </source>
</evidence>
<organism evidence="1 2">
    <name type="scientific">Catenuloplanes indicus</name>
    <dbReference type="NCBI Taxonomy" id="137267"/>
    <lineage>
        <taxon>Bacteria</taxon>
        <taxon>Bacillati</taxon>
        <taxon>Actinomycetota</taxon>
        <taxon>Actinomycetes</taxon>
        <taxon>Micromonosporales</taxon>
        <taxon>Micromonosporaceae</taxon>
        <taxon>Catenuloplanes</taxon>
    </lineage>
</organism>
<sequence length="53" mass="5966">MGLQREDLRLQFFEIAGFDPERSYGSCIVLTRTSRNCTGRSRPACAPRTAGSW</sequence>
<dbReference type="RefSeq" id="WP_307234166.1">
    <property type="nucleotide sequence ID" value="NZ_JAUSUZ010000001.1"/>
</dbReference>
<accession>A0AAE3VSK4</accession>
<dbReference type="Gene3D" id="3.10.180.10">
    <property type="entry name" value="2,3-Dihydroxybiphenyl 1,2-Dioxygenase, domain 1"/>
    <property type="match status" value="1"/>
</dbReference>
<evidence type="ECO:0000313" key="1">
    <source>
        <dbReference type="EMBL" id="MDQ0363493.1"/>
    </source>
</evidence>